<protein>
    <recommendedName>
        <fullName evidence="4">Sucraseferredoxin-like protein</fullName>
    </recommendedName>
</protein>
<dbReference type="Pfam" id="PF06999">
    <property type="entry name" value="Suc_Fer-like"/>
    <property type="match status" value="1"/>
</dbReference>
<dbReference type="CDD" id="cd03062">
    <property type="entry name" value="TRX_Fd_Sucrase"/>
    <property type="match status" value="1"/>
</dbReference>
<dbReference type="Proteomes" id="UP001233271">
    <property type="component" value="Chromosome 1"/>
</dbReference>
<evidence type="ECO:0008006" key="4">
    <source>
        <dbReference type="Google" id="ProtNLM"/>
    </source>
</evidence>
<keyword evidence="3" id="KW-1185">Reference proteome</keyword>
<dbReference type="PANTHER" id="PTHR31902:SF14">
    <property type="entry name" value="ACTIN PATCHES DISTAL PROTEIN 1"/>
    <property type="match status" value="1"/>
</dbReference>
<evidence type="ECO:0000256" key="1">
    <source>
        <dbReference type="SAM" id="MobiDB-lite"/>
    </source>
</evidence>
<name>A0AA48L0R2_9TREE</name>
<dbReference type="KEGG" id="ccac:CcaHIS019_0112680"/>
<reference evidence="2" key="1">
    <citation type="journal article" date="2023" name="BMC Genomics">
        <title>Chromosome-level genome assemblies of Cutaneotrichosporon spp. (Trichosporonales, Basidiomycota) reveal imbalanced evolution between nucleotide sequences and chromosome synteny.</title>
        <authorList>
            <person name="Kobayashi Y."/>
            <person name="Kayamori A."/>
            <person name="Aoki K."/>
            <person name="Shiwa Y."/>
            <person name="Matsutani M."/>
            <person name="Fujita N."/>
            <person name="Sugita T."/>
            <person name="Iwasaki W."/>
            <person name="Tanaka N."/>
            <person name="Takashima M."/>
        </authorList>
    </citation>
    <scope>NUCLEOTIDE SEQUENCE</scope>
    <source>
        <strain evidence="2">HIS019</strain>
    </source>
</reference>
<evidence type="ECO:0000313" key="2">
    <source>
        <dbReference type="EMBL" id="BEI88550.1"/>
    </source>
</evidence>
<organism evidence="2 3">
    <name type="scientific">Cutaneotrichosporon cavernicola</name>
    <dbReference type="NCBI Taxonomy" id="279322"/>
    <lineage>
        <taxon>Eukaryota</taxon>
        <taxon>Fungi</taxon>
        <taxon>Dikarya</taxon>
        <taxon>Basidiomycota</taxon>
        <taxon>Agaricomycotina</taxon>
        <taxon>Tremellomycetes</taxon>
        <taxon>Trichosporonales</taxon>
        <taxon>Trichosporonaceae</taxon>
        <taxon>Cutaneotrichosporon</taxon>
    </lineage>
</organism>
<dbReference type="InterPro" id="IPR009737">
    <property type="entry name" value="Aim32/Apd1-like"/>
</dbReference>
<dbReference type="GeneID" id="85492421"/>
<dbReference type="InterPro" id="IPR036249">
    <property type="entry name" value="Thioredoxin-like_sf"/>
</dbReference>
<dbReference type="EMBL" id="AP028212">
    <property type="protein sequence ID" value="BEI88550.1"/>
    <property type="molecule type" value="Genomic_DNA"/>
</dbReference>
<accession>A0AA48L0R2</accession>
<dbReference type="RefSeq" id="XP_060453816.1">
    <property type="nucleotide sequence ID" value="XM_060596865.1"/>
</dbReference>
<dbReference type="PANTHER" id="PTHR31902">
    <property type="entry name" value="ACTIN PATCHES DISTAL PROTEIN 1"/>
    <property type="match status" value="1"/>
</dbReference>
<dbReference type="SUPFAM" id="SSF52833">
    <property type="entry name" value="Thioredoxin-like"/>
    <property type="match status" value="1"/>
</dbReference>
<feature type="region of interest" description="Disordered" evidence="1">
    <location>
        <begin position="169"/>
        <end position="202"/>
    </location>
</feature>
<dbReference type="Gene3D" id="3.40.30.10">
    <property type="entry name" value="Glutaredoxin"/>
    <property type="match status" value="1"/>
</dbReference>
<proteinExistence type="predicted"/>
<gene>
    <name evidence="2" type="ORF">CcaverHIS019_0112680</name>
</gene>
<evidence type="ECO:0000313" key="3">
    <source>
        <dbReference type="Proteomes" id="UP001233271"/>
    </source>
</evidence>
<feature type="compositionally biased region" description="Pro residues" evidence="1">
    <location>
        <begin position="25"/>
        <end position="36"/>
    </location>
</feature>
<feature type="region of interest" description="Disordered" evidence="1">
    <location>
        <begin position="1"/>
        <end position="45"/>
    </location>
</feature>
<dbReference type="AlphaFoldDB" id="A0AA48L0R2"/>
<sequence length="445" mass="48022">MFKTLADKASSAVSSLRGSAAPSAVPSPAPSTPHSPAPLGNKHEDPGRIRQYAEMAKALQHDDIPVSHADCESCNIPCEYKDRPEGNGPTAQIGNAWDGKTYEEYVEDKYGNIEGMPDTVEQDWESDLPGSGGPPVGRVVVISTGKSNWLRDHVEEEEGLAHQINEVLQEQPNTEKKSKGGNPLDPSTYIKASAFPTPSSPFTKPVTQLPALYSSSMVSQSDDPTDQMTIVFPDWKVCLEVENSREGAQSLWDGALSGTLGRAGRLLQKDGEGVERRRSFVLPYRAIVLLCSHKNRDKRCHIAAGLLRPVLLDCLERNGVTVDEVGSSLANLDGPPLEELEATDAEREAEVGRRIENIESVQGGQGGEVGVFNISHLGGHRYAGVMLILFPSGAYLSYGRVSPHEIPRVVEETILQGKVVPGLIRSGTGLARPGAANKDMGFLSW</sequence>